<dbReference type="RefSeq" id="WP_093984860.1">
    <property type="nucleotide sequence ID" value="NZ_BMDE01000002.1"/>
</dbReference>
<dbReference type="Proteomes" id="UP000655550">
    <property type="component" value="Unassembled WGS sequence"/>
</dbReference>
<proteinExistence type="predicted"/>
<organism evidence="2 3">
    <name type="scientific">Pseudomonas fluvialis</name>
    <dbReference type="NCBI Taxonomy" id="1793966"/>
    <lineage>
        <taxon>Bacteria</taxon>
        <taxon>Pseudomonadati</taxon>
        <taxon>Pseudomonadota</taxon>
        <taxon>Gammaproteobacteria</taxon>
        <taxon>Pseudomonadales</taxon>
        <taxon>Pseudomonadaceae</taxon>
        <taxon>Pseudomonas</taxon>
    </lineage>
</organism>
<evidence type="ECO:0008006" key="4">
    <source>
        <dbReference type="Google" id="ProtNLM"/>
    </source>
</evidence>
<feature type="chain" id="PRO_5046650656" description="DUF2066 domain-containing protein" evidence="1">
    <location>
        <begin position="29"/>
        <end position="99"/>
    </location>
</feature>
<keyword evidence="1" id="KW-0732">Signal</keyword>
<dbReference type="EMBL" id="BMDE01000002">
    <property type="protein sequence ID" value="GGH89936.1"/>
    <property type="molecule type" value="Genomic_DNA"/>
</dbReference>
<keyword evidence="3" id="KW-1185">Reference proteome</keyword>
<accession>A0ABQ2AGR6</accession>
<evidence type="ECO:0000256" key="1">
    <source>
        <dbReference type="SAM" id="SignalP"/>
    </source>
</evidence>
<name>A0ABQ2AGR6_9PSED</name>
<protein>
    <recommendedName>
        <fullName evidence="4">DUF2066 domain-containing protein</fullName>
    </recommendedName>
</protein>
<sequence length="99" mass="10495">MFVACPLHRRLAKLACLLVCLVAGPAEARVDVSQANSGYLGRQLYLGPASGKDLQTLSQAQASGQLQRSQQASPGMGFLLDVQIPPIARCTCASLPLMR</sequence>
<comment type="caution">
    <text evidence="2">The sequence shown here is derived from an EMBL/GenBank/DDBJ whole genome shotgun (WGS) entry which is preliminary data.</text>
</comment>
<evidence type="ECO:0000313" key="3">
    <source>
        <dbReference type="Proteomes" id="UP000655550"/>
    </source>
</evidence>
<feature type="signal peptide" evidence="1">
    <location>
        <begin position="1"/>
        <end position="28"/>
    </location>
</feature>
<evidence type="ECO:0000313" key="2">
    <source>
        <dbReference type="EMBL" id="GGH89936.1"/>
    </source>
</evidence>
<gene>
    <name evidence="2" type="ORF">GCM10007363_06240</name>
</gene>
<reference evidence="3" key="1">
    <citation type="journal article" date="2019" name="Int. J. Syst. Evol. Microbiol.">
        <title>The Global Catalogue of Microorganisms (GCM) 10K type strain sequencing project: providing services to taxonomists for standard genome sequencing and annotation.</title>
        <authorList>
            <consortium name="The Broad Institute Genomics Platform"/>
            <consortium name="The Broad Institute Genome Sequencing Center for Infectious Disease"/>
            <person name="Wu L."/>
            <person name="Ma J."/>
        </authorList>
    </citation>
    <scope>NUCLEOTIDE SEQUENCE [LARGE SCALE GENOMIC DNA]</scope>
    <source>
        <strain evidence="3">CCM 8778</strain>
    </source>
</reference>